<feature type="compositionally biased region" description="Polar residues" evidence="5">
    <location>
        <begin position="60"/>
        <end position="85"/>
    </location>
</feature>
<evidence type="ECO:0000256" key="4">
    <source>
        <dbReference type="SAM" id="Coils"/>
    </source>
</evidence>
<dbReference type="Gene3D" id="1.20.5.1190">
    <property type="entry name" value="iswi atpase"/>
    <property type="match status" value="1"/>
</dbReference>
<feature type="repeat" description="ANK" evidence="3">
    <location>
        <begin position="240"/>
        <end position="272"/>
    </location>
</feature>
<dbReference type="InterPro" id="IPR036770">
    <property type="entry name" value="Ankyrin_rpt-contain_sf"/>
</dbReference>
<dbReference type="SUPFAM" id="SSF48403">
    <property type="entry name" value="Ankyrin repeat"/>
    <property type="match status" value="1"/>
</dbReference>
<evidence type="ECO:0000256" key="1">
    <source>
        <dbReference type="ARBA" id="ARBA00022737"/>
    </source>
</evidence>
<evidence type="ECO:0008006" key="8">
    <source>
        <dbReference type="Google" id="ProtNLM"/>
    </source>
</evidence>
<dbReference type="Gene3D" id="3.40.50.300">
    <property type="entry name" value="P-loop containing nucleotide triphosphate hydrolases"/>
    <property type="match status" value="1"/>
</dbReference>
<gene>
    <name evidence="6" type="ORF">NDU88_004191</name>
</gene>
<name>A0AAV7V2T5_PLEWA</name>
<comment type="caution">
    <text evidence="6">The sequence shown here is derived from an EMBL/GenBank/DDBJ whole genome shotgun (WGS) entry which is preliminary data.</text>
</comment>
<feature type="region of interest" description="Disordered" evidence="5">
    <location>
        <begin position="1"/>
        <end position="114"/>
    </location>
</feature>
<dbReference type="SMART" id="SM00248">
    <property type="entry name" value="ANK"/>
    <property type="match status" value="2"/>
</dbReference>
<feature type="compositionally biased region" description="Low complexity" evidence="5">
    <location>
        <begin position="38"/>
        <end position="53"/>
    </location>
</feature>
<dbReference type="AlphaFoldDB" id="A0AAV7V2T5"/>
<reference evidence="6" key="1">
    <citation type="journal article" date="2022" name="bioRxiv">
        <title>Sequencing and chromosome-scale assembly of the giantPleurodeles waltlgenome.</title>
        <authorList>
            <person name="Brown T."/>
            <person name="Elewa A."/>
            <person name="Iarovenko S."/>
            <person name="Subramanian E."/>
            <person name="Araus A.J."/>
            <person name="Petzold A."/>
            <person name="Susuki M."/>
            <person name="Suzuki K.-i.T."/>
            <person name="Hayashi T."/>
            <person name="Toyoda A."/>
            <person name="Oliveira C."/>
            <person name="Osipova E."/>
            <person name="Leigh N.D."/>
            <person name="Simon A."/>
            <person name="Yun M.H."/>
        </authorList>
    </citation>
    <scope>NUCLEOTIDE SEQUENCE</scope>
    <source>
        <strain evidence="6">20211129_DDA</strain>
        <tissue evidence="6">Liver</tissue>
    </source>
</reference>
<dbReference type="Proteomes" id="UP001066276">
    <property type="component" value="Chromosome 2_2"/>
</dbReference>
<evidence type="ECO:0000256" key="3">
    <source>
        <dbReference type="PROSITE-ProRule" id="PRU00023"/>
    </source>
</evidence>
<dbReference type="Pfam" id="PF00612">
    <property type="entry name" value="IQ"/>
    <property type="match status" value="1"/>
</dbReference>
<dbReference type="InterPro" id="IPR002110">
    <property type="entry name" value="Ankyrin_rpt"/>
</dbReference>
<feature type="coiled-coil region" evidence="4">
    <location>
        <begin position="335"/>
        <end position="437"/>
    </location>
</feature>
<keyword evidence="4" id="KW-0175">Coiled coil</keyword>
<feature type="compositionally biased region" description="Basic and acidic residues" evidence="5">
    <location>
        <begin position="103"/>
        <end position="114"/>
    </location>
</feature>
<dbReference type="PROSITE" id="PS50297">
    <property type="entry name" value="ANK_REP_REGION"/>
    <property type="match status" value="2"/>
</dbReference>
<dbReference type="PROSITE" id="PS50096">
    <property type="entry name" value="IQ"/>
    <property type="match status" value="1"/>
</dbReference>
<dbReference type="InterPro" id="IPR027417">
    <property type="entry name" value="P-loop_NTPase"/>
</dbReference>
<dbReference type="PROSITE" id="PS50088">
    <property type="entry name" value="ANK_REPEAT"/>
    <property type="match status" value="2"/>
</dbReference>
<evidence type="ECO:0000313" key="7">
    <source>
        <dbReference type="Proteomes" id="UP001066276"/>
    </source>
</evidence>
<feature type="coiled-coil region" evidence="4">
    <location>
        <begin position="127"/>
        <end position="192"/>
    </location>
</feature>
<dbReference type="InterPro" id="IPR000048">
    <property type="entry name" value="IQ_motif_EF-hand-BS"/>
</dbReference>
<dbReference type="SMART" id="SM00015">
    <property type="entry name" value="IQ"/>
    <property type="match status" value="1"/>
</dbReference>
<accession>A0AAV7V2T5</accession>
<evidence type="ECO:0000256" key="5">
    <source>
        <dbReference type="SAM" id="MobiDB-lite"/>
    </source>
</evidence>
<evidence type="ECO:0000256" key="2">
    <source>
        <dbReference type="ARBA" id="ARBA00023043"/>
    </source>
</evidence>
<sequence length="622" mass="70281">MAGCEEADGRGASVPNRQGRQKRPGSGRKMSGQKMTGKSAAQKTAKAPQAKKPNGAPTGNKATNPQVSGRNGSHQKAVSKSQGKPGTQKGEKKKSVGSPVAVEKTKERSPEEKAAIIIQGAFRQYLARKQMKKRKKDRQEYQELMDRLQKEAFVAMVKREQEEAERQRQKDEEERRKKIEEQRRKKRILEAAFDGDVDEILAVLKEVSDLDTKNGIGYDERGKAVRLRNQLNMVDCTDANGNTPLSEAASGGHPEAIKLLIERGAQLNTQGVFGRTPLYRAAFGAHIAAVEMLLQYGADPRIYAEDGSRPDQVASMDAVVNILRTWDTGLTDSMLKKMEAEHQRRKQEEQKMKNEDTNRIRDEVKQLTKEHERCQKELQQAYAELNRRITEHDKSVRKHMDKTEITLQAVHDAEFTVESLRVAAVKAEERLAAARLRLRERMQDDTASGLPGLKCSIQELDEVLMKDVGNKIQQDGRWPLIVDPTGQAATFLRYRDTNYLDTLNPAHMQAETIRLALLGALRYGKPLVFDMMEVDMFNAVKRQLDYIQAGLSEELFSKKLLQNERYLSLVKSEDGLQYSRTRFQAARTENFKLFIITKLHQPPEPLLSLLLPIEVVVSKKGL</sequence>
<dbReference type="PANTHER" id="PTHR24171">
    <property type="entry name" value="ANKYRIN REPEAT DOMAIN-CONTAINING PROTEIN 39-RELATED"/>
    <property type="match status" value="1"/>
</dbReference>
<keyword evidence="2 3" id="KW-0040">ANK repeat</keyword>
<dbReference type="Pfam" id="PF12796">
    <property type="entry name" value="Ank_2"/>
    <property type="match status" value="1"/>
</dbReference>
<proteinExistence type="predicted"/>
<keyword evidence="1" id="KW-0677">Repeat</keyword>
<evidence type="ECO:0000313" key="6">
    <source>
        <dbReference type="EMBL" id="KAJ1194906.1"/>
    </source>
</evidence>
<feature type="repeat" description="ANK" evidence="3">
    <location>
        <begin position="273"/>
        <end position="305"/>
    </location>
</feature>
<protein>
    <recommendedName>
        <fullName evidence="8">IQ motif and ankyrin repeat domain-containing protein LOC642574 homolog</fullName>
    </recommendedName>
</protein>
<keyword evidence="7" id="KW-1185">Reference proteome</keyword>
<dbReference type="Gene3D" id="1.25.40.20">
    <property type="entry name" value="Ankyrin repeat-containing domain"/>
    <property type="match status" value="1"/>
</dbReference>
<dbReference type="EMBL" id="JANPWB010000004">
    <property type="protein sequence ID" value="KAJ1194906.1"/>
    <property type="molecule type" value="Genomic_DNA"/>
</dbReference>
<organism evidence="6 7">
    <name type="scientific">Pleurodeles waltl</name>
    <name type="common">Iberian ribbed newt</name>
    <dbReference type="NCBI Taxonomy" id="8319"/>
    <lineage>
        <taxon>Eukaryota</taxon>
        <taxon>Metazoa</taxon>
        <taxon>Chordata</taxon>
        <taxon>Craniata</taxon>
        <taxon>Vertebrata</taxon>
        <taxon>Euteleostomi</taxon>
        <taxon>Amphibia</taxon>
        <taxon>Batrachia</taxon>
        <taxon>Caudata</taxon>
        <taxon>Salamandroidea</taxon>
        <taxon>Salamandridae</taxon>
        <taxon>Pleurodelinae</taxon>
        <taxon>Pleurodeles</taxon>
    </lineage>
</organism>